<feature type="region of interest" description="Disordered" evidence="1">
    <location>
        <begin position="40"/>
        <end position="66"/>
    </location>
</feature>
<name>A0A4D6MX18_VIGUN</name>
<sequence length="112" mass="12636">MAEACKNTSKQKCNSASSQNLNSASQISCQQPLHQPLCEVHLHQNVRKHSKTNPNPTGKTPKKLDSNCKMKTQKIPQCADESKMLFSSEEAQRRQQVEKAGMAADLRWWARD</sequence>
<dbReference type="Proteomes" id="UP000501690">
    <property type="component" value="Linkage Group LG8"/>
</dbReference>
<evidence type="ECO:0000313" key="3">
    <source>
        <dbReference type="Proteomes" id="UP000501690"/>
    </source>
</evidence>
<proteinExistence type="predicted"/>
<evidence type="ECO:0000256" key="1">
    <source>
        <dbReference type="SAM" id="MobiDB-lite"/>
    </source>
</evidence>
<accession>A0A4D6MX18</accession>
<dbReference type="EMBL" id="CP039352">
    <property type="protein sequence ID" value="QCE04407.1"/>
    <property type="molecule type" value="Genomic_DNA"/>
</dbReference>
<reference evidence="2 3" key="1">
    <citation type="submission" date="2019-04" db="EMBL/GenBank/DDBJ databases">
        <title>An improved genome assembly and genetic linkage map for asparagus bean, Vigna unguiculata ssp. sesquipedialis.</title>
        <authorList>
            <person name="Xia Q."/>
            <person name="Zhang R."/>
            <person name="Dong Y."/>
        </authorList>
    </citation>
    <scope>NUCLEOTIDE SEQUENCE [LARGE SCALE GENOMIC DNA]</scope>
    <source>
        <tissue evidence="2">Leaf</tissue>
    </source>
</reference>
<evidence type="ECO:0000313" key="2">
    <source>
        <dbReference type="EMBL" id="QCE04407.1"/>
    </source>
</evidence>
<organism evidence="2 3">
    <name type="scientific">Vigna unguiculata</name>
    <name type="common">Cowpea</name>
    <dbReference type="NCBI Taxonomy" id="3917"/>
    <lineage>
        <taxon>Eukaryota</taxon>
        <taxon>Viridiplantae</taxon>
        <taxon>Streptophyta</taxon>
        <taxon>Embryophyta</taxon>
        <taxon>Tracheophyta</taxon>
        <taxon>Spermatophyta</taxon>
        <taxon>Magnoliopsida</taxon>
        <taxon>eudicotyledons</taxon>
        <taxon>Gunneridae</taxon>
        <taxon>Pentapetalae</taxon>
        <taxon>rosids</taxon>
        <taxon>fabids</taxon>
        <taxon>Fabales</taxon>
        <taxon>Fabaceae</taxon>
        <taxon>Papilionoideae</taxon>
        <taxon>50 kb inversion clade</taxon>
        <taxon>NPAAA clade</taxon>
        <taxon>indigoferoid/millettioid clade</taxon>
        <taxon>Phaseoleae</taxon>
        <taxon>Vigna</taxon>
    </lineage>
</organism>
<dbReference type="AlphaFoldDB" id="A0A4D6MX18"/>
<keyword evidence="3" id="KW-1185">Reference proteome</keyword>
<protein>
    <submittedName>
        <fullName evidence="2">Uncharacterized protein</fullName>
    </submittedName>
</protein>
<gene>
    <name evidence="2" type="ORF">DEO72_LG8g2443</name>
</gene>